<evidence type="ECO:0000313" key="11">
    <source>
        <dbReference type="EMBL" id="OWK03472.1"/>
    </source>
</evidence>
<dbReference type="PANTHER" id="PTHR10338">
    <property type="entry name" value="INTER-ALPHA-TRYPSIN INHIBITOR HEAVY CHAIN FAMILY MEMBER"/>
    <property type="match status" value="1"/>
</dbReference>
<accession>A0A212CC12</accession>
<feature type="region of interest" description="Disordered" evidence="8">
    <location>
        <begin position="901"/>
        <end position="924"/>
    </location>
</feature>
<comment type="subcellular location">
    <subcellularLocation>
        <location evidence="1">Secreted</location>
    </subcellularLocation>
</comment>
<dbReference type="Pfam" id="PF08487">
    <property type="entry name" value="VIT"/>
    <property type="match status" value="1"/>
</dbReference>
<dbReference type="PANTHER" id="PTHR10338:SF14">
    <property type="entry name" value="INTER-ALPHA-TRYPSIN INHIBITOR HEAVY CHAIN H2"/>
    <property type="match status" value="1"/>
</dbReference>
<dbReference type="Proteomes" id="UP000242450">
    <property type="component" value="Chromosome 23"/>
</dbReference>
<organism evidence="11 12">
    <name type="scientific">Cervus elaphus hippelaphus</name>
    <name type="common">European red deer</name>
    <dbReference type="NCBI Taxonomy" id="46360"/>
    <lineage>
        <taxon>Eukaryota</taxon>
        <taxon>Metazoa</taxon>
        <taxon>Chordata</taxon>
        <taxon>Craniata</taxon>
        <taxon>Vertebrata</taxon>
        <taxon>Euteleostomi</taxon>
        <taxon>Mammalia</taxon>
        <taxon>Eutheria</taxon>
        <taxon>Laurasiatheria</taxon>
        <taxon>Artiodactyla</taxon>
        <taxon>Ruminantia</taxon>
        <taxon>Pecora</taxon>
        <taxon>Cervidae</taxon>
        <taxon>Cervinae</taxon>
        <taxon>Cervus</taxon>
    </lineage>
</organism>
<comment type="caution">
    <text evidence="11">The sequence shown here is derived from an EMBL/GenBank/DDBJ whole genome shotgun (WGS) entry which is preliminary data.</text>
</comment>
<keyword evidence="3" id="KW-0964">Secreted</keyword>
<sequence length="924" mass="103327">QPYCSAVPLIVVQGTLGSSPEPPPESWAEAPGMMKGLMCFFLCFFLSESRGFEIPTSGLSEFADYGDHVELAPGKFQFVPENRRYQRSISGQSGEGMEDVDQVTLYSYKVQSTITSRVANTVIQTKVVNHSPEPQNVVFDVQIPKGAFISNFSMTVDGTTFTSSIKEKTVGRALYAQARAKGKTAGLVRSRALDMEDFKTEVSIAPGAKVQFELHYQEVKWRKLGSYEHRLHLQPGRLAKHLEVDVWIIEPQGLRSLHVLDTFDGHFDGVPIVSKGHQKAHVAFKPTVAQQRKCLNCSETMVDGDLVVMYDVNREEKVGELQVFNGYFVHFFAPENMDPIPKNILFVIDVSGSMWGIKMKQTVEAMKTILDDLRTEDHFSVVDFNHNVRTWRNDLVSATKTQVADAKNYIEKIQPSGGTNINEALLRAIFILNEANNLGMLDPNSVSLIILVSDGDPTVGELKLSKIQKNVKQNIQDNISLFSLGIGFDVDYDFLKRLSNDNRGIAQRIYGNQDTSVQLKKFYNQVSTPLLRNVQFNYPQTSVTDVTQNSFHNYFGGSEIVVAGKVDPKKLGQLQSIITATSANAELVLETLAEMDGLEDFLSKDKHADPDFTRKLWAYLTINQLLAERIMGWGWGRSLVRKVTAPQPLHLFDQILGKGEQIVENDPHFIIYLPKSQKNICFNIDSEPGKILNLVSDPELGILVNGQLVGAKKPKNKKLSTYFGKLGFYFQREDVKVEISTETISLTGGSRTSVLSWSDTAHVLNQRQVLLHPDSGQFMNEPKIHVFNERPGKDPEKPEASMEVKGQKLVVTRGLQKDYRTDRVFGTDVPCWFVHNSGKGFIDGHYKDYFELVVFSSCWVGCITTRYCGGDLLASQYVLSPFLAPPGQAWCETALRPTERTRSDTGLAQATHPPHAARHAPRDG</sequence>
<dbReference type="Pfam" id="PF06668">
    <property type="entry name" value="ITI_HC_C"/>
    <property type="match status" value="2"/>
</dbReference>
<dbReference type="InterPro" id="IPR036465">
    <property type="entry name" value="vWFA_dom_sf"/>
</dbReference>
<evidence type="ECO:0000259" key="9">
    <source>
        <dbReference type="PROSITE" id="PS50234"/>
    </source>
</evidence>
<dbReference type="InterPro" id="IPR013694">
    <property type="entry name" value="VIT"/>
</dbReference>
<evidence type="ECO:0000256" key="7">
    <source>
        <dbReference type="ARBA" id="ARBA00023180"/>
    </source>
</evidence>
<dbReference type="FunFam" id="3.40.50.410:FF:000013">
    <property type="entry name" value="inter-alpha-trypsin inhibitor heavy chain H2"/>
    <property type="match status" value="1"/>
</dbReference>
<feature type="non-terminal residue" evidence="11">
    <location>
        <position position="1"/>
    </location>
</feature>
<protein>
    <submittedName>
        <fullName evidence="11">ITIH2</fullName>
    </submittedName>
</protein>
<keyword evidence="5" id="KW-0732">Signal</keyword>
<gene>
    <name evidence="11" type="ORF">Celaphus_00007451</name>
</gene>
<evidence type="ECO:0000256" key="3">
    <source>
        <dbReference type="ARBA" id="ARBA00022525"/>
    </source>
</evidence>
<dbReference type="GO" id="GO:0006953">
    <property type="term" value="P:acute-phase response"/>
    <property type="evidence" value="ECO:0007669"/>
    <property type="project" value="UniProtKB-ARBA"/>
</dbReference>
<feature type="domain" description="VWFA" evidence="9">
    <location>
        <begin position="343"/>
        <end position="526"/>
    </location>
</feature>
<name>A0A212CC12_CEREH</name>
<evidence type="ECO:0000256" key="1">
    <source>
        <dbReference type="ARBA" id="ARBA00004613"/>
    </source>
</evidence>
<dbReference type="SUPFAM" id="SSF53300">
    <property type="entry name" value="vWA-like"/>
    <property type="match status" value="1"/>
</dbReference>
<dbReference type="InterPro" id="IPR002035">
    <property type="entry name" value="VWF_A"/>
</dbReference>
<comment type="similarity">
    <text evidence="2">Belongs to the ITIH family.</text>
</comment>
<dbReference type="InterPro" id="IPR050934">
    <property type="entry name" value="ITIH"/>
</dbReference>
<evidence type="ECO:0000256" key="2">
    <source>
        <dbReference type="ARBA" id="ARBA00010158"/>
    </source>
</evidence>
<keyword evidence="4" id="KW-0646">Protease inhibitor</keyword>
<keyword evidence="6" id="KW-0722">Serine protease inhibitor</keyword>
<dbReference type="SMART" id="SM00327">
    <property type="entry name" value="VWA"/>
    <property type="match status" value="1"/>
</dbReference>
<evidence type="ECO:0000256" key="6">
    <source>
        <dbReference type="ARBA" id="ARBA00022900"/>
    </source>
</evidence>
<dbReference type="InterPro" id="IPR010600">
    <property type="entry name" value="ITI_HC_C"/>
</dbReference>
<proteinExistence type="inferred from homology"/>
<feature type="compositionally biased region" description="Basic residues" evidence="8">
    <location>
        <begin position="915"/>
        <end position="924"/>
    </location>
</feature>
<reference evidence="11 12" key="1">
    <citation type="journal article" date="2018" name="Mol. Genet. Genomics">
        <title>The red deer Cervus elaphus genome CerEla1.0: sequencing, annotating, genes, and chromosomes.</title>
        <authorList>
            <person name="Bana N.A."/>
            <person name="Nyiri A."/>
            <person name="Nagy J."/>
            <person name="Frank K."/>
            <person name="Nagy T."/>
            <person name="Steger V."/>
            <person name="Schiller M."/>
            <person name="Lakatos P."/>
            <person name="Sugar L."/>
            <person name="Horn P."/>
            <person name="Barta E."/>
            <person name="Orosz L."/>
        </authorList>
    </citation>
    <scope>NUCLEOTIDE SEQUENCE [LARGE SCALE GENOMIC DNA]</scope>
    <source>
        <strain evidence="11">Hungarian</strain>
    </source>
</reference>
<evidence type="ECO:0000256" key="5">
    <source>
        <dbReference type="ARBA" id="ARBA00022729"/>
    </source>
</evidence>
<feature type="non-terminal residue" evidence="11">
    <location>
        <position position="924"/>
    </location>
</feature>
<dbReference type="AlphaFoldDB" id="A0A212CC12"/>
<keyword evidence="7" id="KW-0325">Glycoprotein</keyword>
<dbReference type="GO" id="GO:0005576">
    <property type="term" value="C:extracellular region"/>
    <property type="evidence" value="ECO:0007669"/>
    <property type="project" value="UniProtKB-SubCell"/>
</dbReference>
<evidence type="ECO:0000256" key="8">
    <source>
        <dbReference type="SAM" id="MobiDB-lite"/>
    </source>
</evidence>
<evidence type="ECO:0000256" key="4">
    <source>
        <dbReference type="ARBA" id="ARBA00022690"/>
    </source>
</evidence>
<dbReference type="SMART" id="SM00609">
    <property type="entry name" value="VIT"/>
    <property type="match status" value="1"/>
</dbReference>
<evidence type="ECO:0000259" key="10">
    <source>
        <dbReference type="PROSITE" id="PS51468"/>
    </source>
</evidence>
<dbReference type="Pfam" id="PF00092">
    <property type="entry name" value="VWA"/>
    <property type="match status" value="1"/>
</dbReference>
<dbReference type="Gene3D" id="3.40.50.410">
    <property type="entry name" value="von Willebrand factor, type A domain"/>
    <property type="match status" value="1"/>
</dbReference>
<dbReference type="GO" id="GO:0030212">
    <property type="term" value="P:hyaluronan metabolic process"/>
    <property type="evidence" value="ECO:0007669"/>
    <property type="project" value="InterPro"/>
</dbReference>
<keyword evidence="12" id="KW-1185">Reference proteome</keyword>
<dbReference type="EMBL" id="MKHE01000023">
    <property type="protein sequence ID" value="OWK03472.1"/>
    <property type="molecule type" value="Genomic_DNA"/>
</dbReference>
<dbReference type="PROSITE" id="PS50234">
    <property type="entry name" value="VWFA"/>
    <property type="match status" value="1"/>
</dbReference>
<dbReference type="GO" id="GO:0004867">
    <property type="term" value="F:serine-type endopeptidase inhibitor activity"/>
    <property type="evidence" value="ECO:0007669"/>
    <property type="project" value="UniProtKB-KW"/>
</dbReference>
<evidence type="ECO:0000313" key="12">
    <source>
        <dbReference type="Proteomes" id="UP000242450"/>
    </source>
</evidence>
<dbReference type="PROSITE" id="PS51468">
    <property type="entry name" value="VIT"/>
    <property type="match status" value="1"/>
</dbReference>
<dbReference type="OrthoDB" id="299997at2759"/>
<feature type="domain" description="VIT" evidence="10">
    <location>
        <begin position="89"/>
        <end position="218"/>
    </location>
</feature>
<dbReference type="CDD" id="cd01461">
    <property type="entry name" value="vWA_interalpha_trypsin_inhibitor"/>
    <property type="match status" value="1"/>
</dbReference>